<sequence>MTSQPDVDAGQIFLYGTADRQVALEFTRFQFDGKLEFRKADGSGKRTMSADEYERDRSEGLLVRVTRLLDGDGVDHDLDPAFFADPEEVGIKPIEKAHRQAMRQRLSNARTLRFFCMRHDETPGLTHGRVDLRNLIAEHRVAATEAGFDWCPSPSALKRALENYGTPGNRPLGPFLTRGTKGKTERWDRRILELRDAMIAHYWSARGVRKGDAVNKFMTGAKRLREACEREFEAIPKSPKRSILHKWVNDSENYENYKSKYGKKSADARFRGRGRGMVAERILQYVLIDDTEVDALALFTDADGNVVNTARPTLTLAIDLYSRMILGAVLTYDGLSLITVMECLRQVVRRKTFLESRWGPHKGATDGWGKPAEIIVDRAWQNVGISFKAICEAAGIDVHWASVKTPTYKPYVERAISTLNQHVWHRLPGGIPHDGRTMSKMGIKPREAADRNIEAMADDMWGAIVTIYHVEPHSGIGMAPARKWMKGPNRKRPTIDDPKSLDKMFGRTHRVTLTAEGIYFRGHRFHDQATTSRMLDSVLRFASSRAQRKGPLSTGTAKIVIVADDNDCSEVEAWDPRRRISERFPNWQAAYHGLSYSYAGKLKSFVKQQNLAFHSNEEALAARTAYMATLGPRLKTAGARSRGRRQAVATLHRENANLGLGDVVVMATEEPSPSGFGDGSVPNALPAFEREDDRIPPKDARRGGKKATTKAVATRNRNKAAAKQASGAKPTAPAGGPMSAGETPSSKPLKAPVQVTEESLDSLAELERLELELARERAS</sequence>
<feature type="domain" description="Integrase catalytic" evidence="2">
    <location>
        <begin position="278"/>
        <end position="488"/>
    </location>
</feature>
<dbReference type="SUPFAM" id="SSF53098">
    <property type="entry name" value="Ribonuclease H-like"/>
    <property type="match status" value="1"/>
</dbReference>
<reference evidence="3 4" key="1">
    <citation type="submission" date="2016-10" db="EMBL/GenBank/DDBJ databases">
        <authorList>
            <person name="de Groot N.N."/>
        </authorList>
    </citation>
    <scope>NUCLEOTIDE SEQUENCE [LARGE SCALE GENOMIC DNA]</scope>
    <source>
        <strain evidence="4">L7-484,KACC 16230,DSM 25025</strain>
    </source>
</reference>
<dbReference type="Gene3D" id="3.30.420.10">
    <property type="entry name" value="Ribonuclease H-like superfamily/Ribonuclease H"/>
    <property type="match status" value="1"/>
</dbReference>
<gene>
    <name evidence="3" type="ORF">SAMN05192530_11024</name>
</gene>
<evidence type="ECO:0000256" key="1">
    <source>
        <dbReference type="SAM" id="MobiDB-lite"/>
    </source>
</evidence>
<name>A0A1H0LGA4_9HYPH</name>
<feature type="region of interest" description="Disordered" evidence="1">
    <location>
        <begin position="669"/>
        <end position="758"/>
    </location>
</feature>
<protein>
    <submittedName>
        <fullName evidence="3">Integrase core domain-containing protein</fullName>
    </submittedName>
</protein>
<dbReference type="InterPro" id="IPR036397">
    <property type="entry name" value="RNaseH_sf"/>
</dbReference>
<feature type="compositionally biased region" description="Basic residues" evidence="1">
    <location>
        <begin position="483"/>
        <end position="492"/>
    </location>
</feature>
<dbReference type="InterPro" id="IPR012337">
    <property type="entry name" value="RNaseH-like_sf"/>
</dbReference>
<evidence type="ECO:0000313" key="4">
    <source>
        <dbReference type="Proteomes" id="UP000198793"/>
    </source>
</evidence>
<dbReference type="InterPro" id="IPR001584">
    <property type="entry name" value="Integrase_cat-core"/>
</dbReference>
<dbReference type="STRING" id="1166073.SAMN05192530_11024"/>
<dbReference type="RefSeq" id="WP_170842641.1">
    <property type="nucleotide sequence ID" value="NZ_FNIT01000010.1"/>
</dbReference>
<dbReference type="AlphaFoldDB" id="A0A1H0LGA4"/>
<accession>A0A1H0LGA4</accession>
<dbReference type="EMBL" id="FNIT01000010">
    <property type="protein sequence ID" value="SDO67204.1"/>
    <property type="molecule type" value="Genomic_DNA"/>
</dbReference>
<dbReference type="Proteomes" id="UP000198793">
    <property type="component" value="Unassembled WGS sequence"/>
</dbReference>
<dbReference type="GO" id="GO:0015074">
    <property type="term" value="P:DNA integration"/>
    <property type="evidence" value="ECO:0007669"/>
    <property type="project" value="InterPro"/>
</dbReference>
<feature type="compositionally biased region" description="Basic and acidic residues" evidence="1">
    <location>
        <begin position="688"/>
        <end position="702"/>
    </location>
</feature>
<proteinExistence type="predicted"/>
<keyword evidence="4" id="KW-1185">Reference proteome</keyword>
<dbReference type="PROSITE" id="PS50994">
    <property type="entry name" value="INTEGRASE"/>
    <property type="match status" value="1"/>
</dbReference>
<feature type="region of interest" description="Disordered" evidence="1">
    <location>
        <begin position="479"/>
        <end position="501"/>
    </location>
</feature>
<evidence type="ECO:0000313" key="3">
    <source>
        <dbReference type="EMBL" id="SDO67204.1"/>
    </source>
</evidence>
<organism evidence="3 4">
    <name type="scientific">Aureimonas jatrophae</name>
    <dbReference type="NCBI Taxonomy" id="1166073"/>
    <lineage>
        <taxon>Bacteria</taxon>
        <taxon>Pseudomonadati</taxon>
        <taxon>Pseudomonadota</taxon>
        <taxon>Alphaproteobacteria</taxon>
        <taxon>Hyphomicrobiales</taxon>
        <taxon>Aurantimonadaceae</taxon>
        <taxon>Aureimonas</taxon>
    </lineage>
</organism>
<dbReference type="GO" id="GO:0003676">
    <property type="term" value="F:nucleic acid binding"/>
    <property type="evidence" value="ECO:0007669"/>
    <property type="project" value="InterPro"/>
</dbReference>
<evidence type="ECO:0000259" key="2">
    <source>
        <dbReference type="PROSITE" id="PS50994"/>
    </source>
</evidence>